<dbReference type="RefSeq" id="XP_045960420.1">
    <property type="nucleotide sequence ID" value="XM_046102629.1"/>
</dbReference>
<organism evidence="1 2">
    <name type="scientific">Truncatella angustata</name>
    <dbReference type="NCBI Taxonomy" id="152316"/>
    <lineage>
        <taxon>Eukaryota</taxon>
        <taxon>Fungi</taxon>
        <taxon>Dikarya</taxon>
        <taxon>Ascomycota</taxon>
        <taxon>Pezizomycotina</taxon>
        <taxon>Sordariomycetes</taxon>
        <taxon>Xylariomycetidae</taxon>
        <taxon>Amphisphaeriales</taxon>
        <taxon>Sporocadaceae</taxon>
        <taxon>Truncatella</taxon>
    </lineage>
</organism>
<protein>
    <recommendedName>
        <fullName evidence="3">Heme-binding protein</fullName>
    </recommendedName>
</protein>
<evidence type="ECO:0000313" key="2">
    <source>
        <dbReference type="Proteomes" id="UP000758603"/>
    </source>
</evidence>
<dbReference type="AlphaFoldDB" id="A0A9P9A0J3"/>
<dbReference type="InterPro" id="IPR005624">
    <property type="entry name" value="PduO/GlcC-like"/>
</dbReference>
<dbReference type="InterPro" id="IPR052517">
    <property type="entry name" value="GlcG_carb_metab_protein"/>
</dbReference>
<dbReference type="OrthoDB" id="5075159at2759"/>
<keyword evidence="2" id="KW-1185">Reference proteome</keyword>
<evidence type="ECO:0000313" key="1">
    <source>
        <dbReference type="EMBL" id="KAH6656155.1"/>
    </source>
</evidence>
<dbReference type="Pfam" id="PF03928">
    <property type="entry name" value="HbpS-like"/>
    <property type="match status" value="1"/>
</dbReference>
<dbReference type="Gene3D" id="3.30.450.150">
    <property type="entry name" value="Haem-degrading domain"/>
    <property type="match status" value="1"/>
</dbReference>
<gene>
    <name evidence="1" type="ORF">BKA67DRAFT_562765</name>
</gene>
<name>A0A9P9A0J3_9PEZI</name>
<reference evidence="1" key="1">
    <citation type="journal article" date="2021" name="Nat. Commun.">
        <title>Genetic determinants of endophytism in the Arabidopsis root mycobiome.</title>
        <authorList>
            <person name="Mesny F."/>
            <person name="Miyauchi S."/>
            <person name="Thiergart T."/>
            <person name="Pickel B."/>
            <person name="Atanasova L."/>
            <person name="Karlsson M."/>
            <person name="Huettel B."/>
            <person name="Barry K.W."/>
            <person name="Haridas S."/>
            <person name="Chen C."/>
            <person name="Bauer D."/>
            <person name="Andreopoulos W."/>
            <person name="Pangilinan J."/>
            <person name="LaButti K."/>
            <person name="Riley R."/>
            <person name="Lipzen A."/>
            <person name="Clum A."/>
            <person name="Drula E."/>
            <person name="Henrissat B."/>
            <person name="Kohler A."/>
            <person name="Grigoriev I.V."/>
            <person name="Martin F.M."/>
            <person name="Hacquard S."/>
        </authorList>
    </citation>
    <scope>NUCLEOTIDE SEQUENCE</scope>
    <source>
        <strain evidence="1">MPI-SDFR-AT-0073</strain>
    </source>
</reference>
<dbReference type="PANTHER" id="PTHR34309">
    <property type="entry name" value="SLR1406 PROTEIN"/>
    <property type="match status" value="1"/>
</dbReference>
<dbReference type="EMBL" id="JAGPXC010000003">
    <property type="protein sequence ID" value="KAH6656155.1"/>
    <property type="molecule type" value="Genomic_DNA"/>
</dbReference>
<dbReference type="Proteomes" id="UP000758603">
    <property type="component" value="Unassembled WGS sequence"/>
</dbReference>
<sequence>MKPPNERFVLNAQQAQQAINAAAAFASENGTPSSIVITDPSGFVISLLRMDNAWIESVDTCIKKTRSVSLFNGAFTTEDLNPLVQPGSEDYGLETANGGLMFVKGAIPIYINGTFFAAIGVCGGSGTQDVDAATAGVLAVNGTTITNGTTFSN</sequence>
<dbReference type="InterPro" id="IPR038084">
    <property type="entry name" value="PduO/GlcC-like_sf"/>
</dbReference>
<evidence type="ECO:0008006" key="3">
    <source>
        <dbReference type="Google" id="ProtNLM"/>
    </source>
</evidence>
<dbReference type="GeneID" id="70131521"/>
<dbReference type="PANTHER" id="PTHR34309:SF1">
    <property type="entry name" value="PROTEIN GLCG"/>
    <property type="match status" value="1"/>
</dbReference>
<accession>A0A9P9A0J3</accession>
<comment type="caution">
    <text evidence="1">The sequence shown here is derived from an EMBL/GenBank/DDBJ whole genome shotgun (WGS) entry which is preliminary data.</text>
</comment>
<dbReference type="SUPFAM" id="SSF143744">
    <property type="entry name" value="GlcG-like"/>
    <property type="match status" value="1"/>
</dbReference>
<proteinExistence type="predicted"/>